<sequence length="86" mass="9558">MSGQSLELSGNYTPDTNPENADIDWQSIRNLPKGLQQNQKTRSSNIYGASGNWDRQGLEAARQDARRINQSHQYSGSANRGSSYGR</sequence>
<organism evidence="2 3">
    <name type="scientific">Orbilia blumenaviensis</name>
    <dbReference type="NCBI Taxonomy" id="1796055"/>
    <lineage>
        <taxon>Eukaryota</taxon>
        <taxon>Fungi</taxon>
        <taxon>Dikarya</taxon>
        <taxon>Ascomycota</taxon>
        <taxon>Pezizomycotina</taxon>
        <taxon>Orbiliomycetes</taxon>
        <taxon>Orbiliales</taxon>
        <taxon>Orbiliaceae</taxon>
        <taxon>Orbilia</taxon>
    </lineage>
</organism>
<evidence type="ECO:0000256" key="1">
    <source>
        <dbReference type="SAM" id="MobiDB-lite"/>
    </source>
</evidence>
<protein>
    <submittedName>
        <fullName evidence="2">Uncharacterized protein</fullName>
    </submittedName>
</protein>
<feature type="compositionally biased region" description="Polar residues" evidence="1">
    <location>
        <begin position="1"/>
        <end position="19"/>
    </location>
</feature>
<comment type="caution">
    <text evidence="2">The sequence shown here is derived from an EMBL/GenBank/DDBJ whole genome shotgun (WGS) entry which is preliminary data.</text>
</comment>
<dbReference type="AlphaFoldDB" id="A0AAV9U8H7"/>
<feature type="compositionally biased region" description="Polar residues" evidence="1">
    <location>
        <begin position="35"/>
        <end position="47"/>
    </location>
</feature>
<proteinExistence type="predicted"/>
<evidence type="ECO:0000313" key="3">
    <source>
        <dbReference type="Proteomes" id="UP001373714"/>
    </source>
</evidence>
<feature type="compositionally biased region" description="Polar residues" evidence="1">
    <location>
        <begin position="68"/>
        <end position="86"/>
    </location>
</feature>
<name>A0AAV9U8H7_9PEZI</name>
<dbReference type="Proteomes" id="UP001373714">
    <property type="component" value="Unassembled WGS sequence"/>
</dbReference>
<dbReference type="EMBL" id="JAVHNS010000013">
    <property type="protein sequence ID" value="KAK6337636.1"/>
    <property type="molecule type" value="Genomic_DNA"/>
</dbReference>
<evidence type="ECO:0000313" key="2">
    <source>
        <dbReference type="EMBL" id="KAK6337636.1"/>
    </source>
</evidence>
<reference evidence="2 3" key="1">
    <citation type="submission" date="2019-10" db="EMBL/GenBank/DDBJ databases">
        <authorList>
            <person name="Palmer J.M."/>
        </authorList>
    </citation>
    <scope>NUCLEOTIDE SEQUENCE [LARGE SCALE GENOMIC DNA]</scope>
    <source>
        <strain evidence="2 3">TWF730</strain>
    </source>
</reference>
<keyword evidence="3" id="KW-1185">Reference proteome</keyword>
<accession>A0AAV9U8H7</accession>
<gene>
    <name evidence="2" type="ORF">TWF730_003030</name>
</gene>
<feature type="region of interest" description="Disordered" evidence="1">
    <location>
        <begin position="1"/>
        <end position="86"/>
    </location>
</feature>